<protein>
    <submittedName>
        <fullName evidence="1">Uncharacterized protein</fullName>
    </submittedName>
</protein>
<evidence type="ECO:0000313" key="1">
    <source>
        <dbReference type="EMBL" id="KAJ1172617.1"/>
    </source>
</evidence>
<sequence>MEHQFSRPAPDFALLQRTSTAQHRWLLHLTRIETKNPQPESTGRPGGAERGLVYAADMLCLAYDYA</sequence>
<dbReference type="AlphaFoldDB" id="A0AAV7T813"/>
<dbReference type="EMBL" id="JANPWB010000007">
    <property type="protein sequence ID" value="KAJ1172617.1"/>
    <property type="molecule type" value="Genomic_DNA"/>
</dbReference>
<dbReference type="Proteomes" id="UP001066276">
    <property type="component" value="Chromosome 4_1"/>
</dbReference>
<organism evidence="1 2">
    <name type="scientific">Pleurodeles waltl</name>
    <name type="common">Iberian ribbed newt</name>
    <dbReference type="NCBI Taxonomy" id="8319"/>
    <lineage>
        <taxon>Eukaryota</taxon>
        <taxon>Metazoa</taxon>
        <taxon>Chordata</taxon>
        <taxon>Craniata</taxon>
        <taxon>Vertebrata</taxon>
        <taxon>Euteleostomi</taxon>
        <taxon>Amphibia</taxon>
        <taxon>Batrachia</taxon>
        <taxon>Caudata</taxon>
        <taxon>Salamandroidea</taxon>
        <taxon>Salamandridae</taxon>
        <taxon>Pleurodelinae</taxon>
        <taxon>Pleurodeles</taxon>
    </lineage>
</organism>
<accession>A0AAV7T813</accession>
<evidence type="ECO:0000313" key="2">
    <source>
        <dbReference type="Proteomes" id="UP001066276"/>
    </source>
</evidence>
<proteinExistence type="predicted"/>
<comment type="caution">
    <text evidence="1">The sequence shown here is derived from an EMBL/GenBank/DDBJ whole genome shotgun (WGS) entry which is preliminary data.</text>
</comment>
<name>A0AAV7T813_PLEWA</name>
<reference evidence="1" key="1">
    <citation type="journal article" date="2022" name="bioRxiv">
        <title>Sequencing and chromosome-scale assembly of the giantPleurodeles waltlgenome.</title>
        <authorList>
            <person name="Brown T."/>
            <person name="Elewa A."/>
            <person name="Iarovenko S."/>
            <person name="Subramanian E."/>
            <person name="Araus A.J."/>
            <person name="Petzold A."/>
            <person name="Susuki M."/>
            <person name="Suzuki K.-i.T."/>
            <person name="Hayashi T."/>
            <person name="Toyoda A."/>
            <person name="Oliveira C."/>
            <person name="Osipova E."/>
            <person name="Leigh N.D."/>
            <person name="Simon A."/>
            <person name="Yun M.H."/>
        </authorList>
    </citation>
    <scope>NUCLEOTIDE SEQUENCE</scope>
    <source>
        <strain evidence="1">20211129_DDA</strain>
        <tissue evidence="1">Liver</tissue>
    </source>
</reference>
<keyword evidence="2" id="KW-1185">Reference proteome</keyword>
<gene>
    <name evidence="1" type="ORF">NDU88_004461</name>
</gene>